<dbReference type="EMBL" id="QRYC01000021">
    <property type="protein sequence ID" value="RGU55123.1"/>
    <property type="molecule type" value="Genomic_DNA"/>
</dbReference>
<dbReference type="PROSITE" id="PS51257">
    <property type="entry name" value="PROKAR_LIPOPROTEIN"/>
    <property type="match status" value="1"/>
</dbReference>
<evidence type="ECO:0000313" key="2">
    <source>
        <dbReference type="Proteomes" id="UP000284243"/>
    </source>
</evidence>
<dbReference type="InterPro" id="IPR024079">
    <property type="entry name" value="MetalloPept_cat_dom_sf"/>
</dbReference>
<dbReference type="SUPFAM" id="SSF55486">
    <property type="entry name" value="Metalloproteases ('zincins'), catalytic domain"/>
    <property type="match status" value="1"/>
</dbReference>
<dbReference type="AlphaFoldDB" id="A0A412TMW1"/>
<comment type="caution">
    <text evidence="1">The sequence shown here is derived from an EMBL/GenBank/DDBJ whole genome shotgun (WGS) entry which is preliminary data.</text>
</comment>
<gene>
    <name evidence="1" type="ORF">DWW57_13620</name>
</gene>
<reference evidence="1 2" key="1">
    <citation type="submission" date="2018-08" db="EMBL/GenBank/DDBJ databases">
        <title>A genome reference for cultivated species of the human gut microbiota.</title>
        <authorList>
            <person name="Zou Y."/>
            <person name="Xue W."/>
            <person name="Luo G."/>
        </authorList>
    </citation>
    <scope>NUCLEOTIDE SEQUENCE [LARGE SCALE GENOMIC DNA]</scope>
    <source>
        <strain evidence="1 2">AF16-14</strain>
    </source>
</reference>
<name>A0A412TMW1_9BACT</name>
<evidence type="ECO:0000313" key="1">
    <source>
        <dbReference type="EMBL" id="RGU55123.1"/>
    </source>
</evidence>
<protein>
    <recommendedName>
        <fullName evidence="3">Leucine-rich repeat domain-containing protein</fullName>
    </recommendedName>
</protein>
<dbReference type="Gene3D" id="3.40.390.10">
    <property type="entry name" value="Collagenase (Catalytic Domain)"/>
    <property type="match status" value="1"/>
</dbReference>
<dbReference type="GO" id="GO:0008237">
    <property type="term" value="F:metallopeptidase activity"/>
    <property type="evidence" value="ECO:0007669"/>
    <property type="project" value="InterPro"/>
</dbReference>
<dbReference type="Proteomes" id="UP000284243">
    <property type="component" value="Unassembled WGS sequence"/>
</dbReference>
<accession>A0A412TMW1</accession>
<dbReference type="Gene3D" id="3.80.10.10">
    <property type="entry name" value="Ribonuclease Inhibitor"/>
    <property type="match status" value="1"/>
</dbReference>
<dbReference type="SUPFAM" id="SSF52058">
    <property type="entry name" value="L domain-like"/>
    <property type="match status" value="1"/>
</dbReference>
<dbReference type="InterPro" id="IPR032675">
    <property type="entry name" value="LRR_dom_sf"/>
</dbReference>
<organism evidence="1 2">
    <name type="scientific">Odoribacter splanchnicus</name>
    <dbReference type="NCBI Taxonomy" id="28118"/>
    <lineage>
        <taxon>Bacteria</taxon>
        <taxon>Pseudomonadati</taxon>
        <taxon>Bacteroidota</taxon>
        <taxon>Bacteroidia</taxon>
        <taxon>Bacteroidales</taxon>
        <taxon>Odoribacteraceae</taxon>
        <taxon>Odoribacter</taxon>
    </lineage>
</organism>
<proteinExistence type="predicted"/>
<dbReference type="RefSeq" id="WP_118160595.1">
    <property type="nucleotide sequence ID" value="NZ_QRYC01000021.1"/>
</dbReference>
<sequence length="515" mass="58658">MKKLNFILLLSCFFLTACQEEDLLQRTSHGKEEKELKGDILWRNKSVEKTLQTKTVGVKSKYWRPGDTIRIKFLNGTTELQQQVRQYAALWLEYVDLNFEYVEVNETADVKIGFGMDEKWIAWSTIGTDCKAIPQNEPSLNFVWLEEEDELGIKAEVLRGFGSVLGLGFEHRNPDSPVRFKSTADIAGEYNISEEEVEEFKQLYTEGETDTTRYDKSSIMVLTIPRSLVVTPNLATSRNVDLSENDKALIAKIYPPVVMKVLVKGKNIAFYVGASGWASVPGEHSERMVDWGDGKREYLLQDALLQQHYYGKDSLYEIRFCGPAAEYQLFYFIGEGDVVAVDASKSSKLATFYCFYSSVESLDFSHNPELEILSLRHVPQLTYLNVSQNVKLQTLEFSESNISTVDLSRNVNLENLILSDSPISYLDLKNNTKLVFINAENVGAGLKSIVDNLPYVPVEAEADIWVRVEAIANSIQDKCRFKNWEATFEKENKNVLGRERIVQKNSLNYMLPLPR</sequence>
<evidence type="ECO:0008006" key="3">
    <source>
        <dbReference type="Google" id="ProtNLM"/>
    </source>
</evidence>